<comment type="caution">
    <text evidence="1">The sequence shown here is derived from an EMBL/GenBank/DDBJ whole genome shotgun (WGS) entry which is preliminary data.</text>
</comment>
<dbReference type="Proteomes" id="UP000094243">
    <property type="component" value="Unassembled WGS sequence"/>
</dbReference>
<dbReference type="EMBL" id="MIGZ01000336">
    <property type="protein sequence ID" value="ODQ83842.1"/>
    <property type="molecule type" value="Genomic_DNA"/>
</dbReference>
<evidence type="ECO:0000313" key="1">
    <source>
        <dbReference type="EMBL" id="ODQ83842.1"/>
    </source>
</evidence>
<reference evidence="2" key="1">
    <citation type="submission" date="2016-09" db="EMBL/GenBank/DDBJ databases">
        <authorList>
            <person name="Greninger A.L."/>
            <person name="Jerome K.R."/>
            <person name="Mcnair B."/>
            <person name="Wallis C."/>
            <person name="Fang F."/>
        </authorList>
    </citation>
    <scope>NUCLEOTIDE SEQUENCE [LARGE SCALE GENOMIC DNA]</scope>
    <source>
        <strain evidence="2">M7</strain>
    </source>
</reference>
<sequence length="129" mass="14447">MTRARDMVRAFNKYVLNPVMLHFAGRRHWYAAAIRHTGRRSGKHYATPVIADPVPDGFVIPLPYGTDVDWLRNVMAAAGATLTVRGDTFDVIEPTIVDAATAAPQLSQRRREAWQRLGIDSYLKVKIAT</sequence>
<gene>
    <name evidence="1" type="ORF">BHQ17_28240</name>
</gene>
<dbReference type="RefSeq" id="WP_069408241.1">
    <property type="nucleotide sequence ID" value="NZ_MIGZ01000336.1"/>
</dbReference>
<dbReference type="Gene3D" id="2.30.110.10">
    <property type="entry name" value="Electron Transport, Fmn-binding Protein, Chain A"/>
    <property type="match status" value="1"/>
</dbReference>
<protein>
    <submittedName>
        <fullName evidence="1">Nitroreductase</fullName>
    </submittedName>
</protein>
<accession>A0A1E3R3C5</accession>
<dbReference type="InterPro" id="IPR012349">
    <property type="entry name" value="Split_barrel_FMN-bd"/>
</dbReference>
<evidence type="ECO:0000313" key="2">
    <source>
        <dbReference type="Proteomes" id="UP000094243"/>
    </source>
</evidence>
<keyword evidence="2" id="KW-1185">Reference proteome</keyword>
<dbReference type="AlphaFoldDB" id="A0A1E3R3C5"/>
<name>A0A1E3R3C5_9MYCO</name>
<dbReference type="OrthoDB" id="3778270at2"/>
<proteinExistence type="predicted"/>
<organism evidence="1 2">
    <name type="scientific">Mycolicibacterium holsaticum</name>
    <dbReference type="NCBI Taxonomy" id="152142"/>
    <lineage>
        <taxon>Bacteria</taxon>
        <taxon>Bacillati</taxon>
        <taxon>Actinomycetota</taxon>
        <taxon>Actinomycetes</taxon>
        <taxon>Mycobacteriales</taxon>
        <taxon>Mycobacteriaceae</taxon>
        <taxon>Mycolicibacterium</taxon>
    </lineage>
</organism>